<dbReference type="EMBL" id="CAID01000011">
    <property type="protein sequence ID" value="CEF99735.1"/>
    <property type="molecule type" value="Genomic_DNA"/>
</dbReference>
<feature type="compositionally biased region" description="Basic and acidic residues" evidence="3">
    <location>
        <begin position="332"/>
        <end position="342"/>
    </location>
</feature>
<dbReference type="PROSITE" id="PS50090">
    <property type="entry name" value="MYB_LIKE"/>
    <property type="match status" value="1"/>
</dbReference>
<feature type="region of interest" description="Disordered" evidence="3">
    <location>
        <begin position="1"/>
        <end position="28"/>
    </location>
</feature>
<sequence length="633" mass="68136">MVGKPRASTEARTTTTTAADGGAPARGYWRGDEEQALKRAVRKHGIGAWEKMRNDPEFIALRSRTGVQLKDKWRNLIKFQHLRKDEAAKVPYKAAVRARAGSGKSAGSGANVGGSAGRGGSASKSGAKSTAKGGVAGKGGAQAGKKSIGAGGSKKTTKVSRDALSKKGGNAGGAASTMSAKEMLKANFGRGHRDDDAEDDDDDGDVKTDVAVKYDPELDASLDTLKKKRAGMVNEVENAERELARMKTVVEEAEAVYSSARARVHEVLVGEHGKDDYEAEEGAGPEDETDWDKYLHFGEHETDDEEDEEVARAAEAAAEAHAAVVRATSAKKPSEKRPRVTGDEDEHATDQDDDSDREVEDPDDSDEEIDEDDEDLDEEERIARMANAVLAEAGLPPMHEIEHVLLTELKKLEAANAAVVHARLALEAVDAEFHEAVVNAHNAAARAQQAVAFDADEEAFGIDEDDELDDEQQDAKESRSAPTKSKAKQKIKSVTQTDGTDASGGRVVEDRRYGIYDARRYRSEAENDAEAAAAAKSTRVPSTTGKRKNPTMPTPTKGSKSAKKENDIWYELPKPAAMSATGHKEQQHTITTRKVGSDGLTWRRKRTATRVTIGRPVAGPTSWAAIGQHIIKE</sequence>
<dbReference type="InParanoid" id="A0A090M668"/>
<comment type="caution">
    <text evidence="6">The sequence shown here is derived from an EMBL/GenBank/DDBJ whole genome shotgun (WGS) entry which is preliminary data.</text>
</comment>
<gene>
    <name evidence="6" type="ORF">OT_ostta11g03070</name>
</gene>
<dbReference type="OrthoDB" id="608866at2759"/>
<feature type="compositionally biased region" description="Acidic residues" evidence="3">
    <location>
        <begin position="277"/>
        <end position="290"/>
    </location>
</feature>
<feature type="region of interest" description="Disordered" evidence="3">
    <location>
        <begin position="96"/>
        <end position="212"/>
    </location>
</feature>
<dbReference type="CDD" id="cd11660">
    <property type="entry name" value="SANT_TRF"/>
    <property type="match status" value="1"/>
</dbReference>
<reference evidence="7" key="1">
    <citation type="journal article" date="2006" name="Proc. Natl. Acad. Sci. U.S.A.">
        <title>Genome analysis of the smallest free-living eukaryote Ostreococcus tauri unveils many unique features.</title>
        <authorList>
            <person name="Derelle E."/>
            <person name="Ferraz C."/>
            <person name="Rombauts S."/>
            <person name="Rouze P."/>
            <person name="Worden A.Z."/>
            <person name="Robbens S."/>
            <person name="Partensky F."/>
            <person name="Degroeve S."/>
            <person name="Echeynie S."/>
            <person name="Cooke R."/>
            <person name="Saeys Y."/>
            <person name="Wuyts J."/>
            <person name="Jabbari K."/>
            <person name="Bowler C."/>
            <person name="Panaud O."/>
            <person name="Piegu B."/>
            <person name="Ball S.G."/>
            <person name="Ral J.-P."/>
            <person name="Bouget F.-Y."/>
            <person name="Piganeau G."/>
            <person name="De Baets B."/>
            <person name="Picard A."/>
            <person name="Delseny M."/>
            <person name="Demaille J."/>
            <person name="Van de Peer Y."/>
            <person name="Moreau H."/>
        </authorList>
    </citation>
    <scope>NUCLEOTIDE SEQUENCE [LARGE SCALE GENOMIC DNA]</scope>
    <source>
        <strain evidence="7">OTTH 0595 / CCAP 157/2 / RCC745</strain>
    </source>
</reference>
<dbReference type="SUPFAM" id="SSF46689">
    <property type="entry name" value="Homeodomain-like"/>
    <property type="match status" value="1"/>
</dbReference>
<dbReference type="PROSITE" id="PS51294">
    <property type="entry name" value="HTH_MYB"/>
    <property type="match status" value="1"/>
</dbReference>
<feature type="coiled-coil region" evidence="2">
    <location>
        <begin position="222"/>
        <end position="263"/>
    </location>
</feature>
<name>A0A090M668_OSTTA</name>
<dbReference type="RefSeq" id="XP_022840002.1">
    <property type="nucleotide sequence ID" value="XM_022983074.1"/>
</dbReference>
<feature type="compositionally biased region" description="Acidic residues" evidence="3">
    <location>
        <begin position="343"/>
        <end position="379"/>
    </location>
</feature>
<feature type="compositionally biased region" description="Gly residues" evidence="3">
    <location>
        <begin position="104"/>
        <end position="120"/>
    </location>
</feature>
<feature type="compositionally biased region" description="Low complexity" evidence="3">
    <location>
        <begin position="313"/>
        <end position="328"/>
    </location>
</feature>
<dbReference type="SMART" id="SM00717">
    <property type="entry name" value="SANT"/>
    <property type="match status" value="1"/>
</dbReference>
<feature type="region of interest" description="Disordered" evidence="3">
    <location>
        <begin position="465"/>
        <end position="506"/>
    </location>
</feature>
<proteinExistence type="predicted"/>
<dbReference type="Gene3D" id="1.10.246.220">
    <property type="match status" value="1"/>
</dbReference>
<feature type="region of interest" description="Disordered" evidence="3">
    <location>
        <begin position="578"/>
        <end position="607"/>
    </location>
</feature>
<dbReference type="InterPro" id="IPR017930">
    <property type="entry name" value="Myb_dom"/>
</dbReference>
<evidence type="ECO:0000313" key="7">
    <source>
        <dbReference type="Proteomes" id="UP000009170"/>
    </source>
</evidence>
<dbReference type="GeneID" id="9835778"/>
<feature type="domain" description="Myb-like" evidence="4">
    <location>
        <begin position="26"/>
        <end position="77"/>
    </location>
</feature>
<dbReference type="Pfam" id="PF00249">
    <property type="entry name" value="Myb_DNA-binding"/>
    <property type="match status" value="1"/>
</dbReference>
<dbReference type="KEGG" id="ota:OT_ostta11g03070"/>
<organism evidence="6 7">
    <name type="scientific">Ostreococcus tauri</name>
    <name type="common">Marine green alga</name>
    <dbReference type="NCBI Taxonomy" id="70448"/>
    <lineage>
        <taxon>Eukaryota</taxon>
        <taxon>Viridiplantae</taxon>
        <taxon>Chlorophyta</taxon>
        <taxon>Mamiellophyceae</taxon>
        <taxon>Mamiellales</taxon>
        <taxon>Bathycoccaceae</taxon>
        <taxon>Ostreococcus</taxon>
    </lineage>
</organism>
<accession>A0A090M668</accession>
<keyword evidence="1" id="KW-0539">Nucleus</keyword>
<feature type="region of interest" description="Disordered" evidence="3">
    <location>
        <begin position="271"/>
        <end position="379"/>
    </location>
</feature>
<dbReference type="InterPro" id="IPR001005">
    <property type="entry name" value="SANT/Myb"/>
</dbReference>
<feature type="compositionally biased region" description="Basic and acidic residues" evidence="3">
    <location>
        <begin position="291"/>
        <end position="300"/>
    </location>
</feature>
<dbReference type="Proteomes" id="UP000009170">
    <property type="component" value="Unassembled WGS sequence"/>
</dbReference>
<feature type="compositionally biased region" description="Low complexity" evidence="3">
    <location>
        <begin position="1"/>
        <end position="27"/>
    </location>
</feature>
<dbReference type="AlphaFoldDB" id="A0A090M668"/>
<evidence type="ECO:0000256" key="2">
    <source>
        <dbReference type="SAM" id="Coils"/>
    </source>
</evidence>
<keyword evidence="2" id="KW-0175">Coiled coil</keyword>
<dbReference type="PANTHER" id="PTHR46734">
    <property type="entry name" value="TELOMERIC REPEAT-BINDING FACTOR 1 TERF1"/>
    <property type="match status" value="1"/>
</dbReference>
<evidence type="ECO:0000259" key="5">
    <source>
        <dbReference type="PROSITE" id="PS51294"/>
    </source>
</evidence>
<evidence type="ECO:0000259" key="4">
    <source>
        <dbReference type="PROSITE" id="PS50090"/>
    </source>
</evidence>
<evidence type="ECO:0000313" key="6">
    <source>
        <dbReference type="EMBL" id="CEF99735.1"/>
    </source>
</evidence>
<feature type="region of interest" description="Disordered" evidence="3">
    <location>
        <begin position="523"/>
        <end position="565"/>
    </location>
</feature>
<dbReference type="InterPro" id="IPR009057">
    <property type="entry name" value="Homeodomain-like_sf"/>
</dbReference>
<feature type="compositionally biased region" description="Low complexity" evidence="3">
    <location>
        <begin position="121"/>
        <end position="133"/>
    </location>
</feature>
<feature type="domain" description="HTH myb-type" evidence="5">
    <location>
        <begin position="26"/>
        <end position="81"/>
    </location>
</feature>
<reference evidence="6 7" key="2">
    <citation type="journal article" date="2014" name="BMC Genomics">
        <title>An improved genome of the model marine alga Ostreococcus tauri unfolds by assessing Illumina de novo assemblies.</title>
        <authorList>
            <person name="Blanc-Mathieu R."/>
            <person name="Verhelst B."/>
            <person name="Derelle E."/>
            <person name="Rombauts S."/>
            <person name="Bouget F.Y."/>
            <person name="Carre I."/>
            <person name="Chateau A."/>
            <person name="Eyre-Walker A."/>
            <person name="Grimsley N."/>
            <person name="Moreau H."/>
            <person name="Piegu B."/>
            <person name="Rivals E."/>
            <person name="Schackwitz W."/>
            <person name="Van de Peer Y."/>
            <person name="Piganeau G."/>
        </authorList>
    </citation>
    <scope>NUCLEOTIDE SEQUENCE [LARGE SCALE GENOMIC DNA]</scope>
    <source>
        <strain evidence="7">OTTH 0595 / CCAP 157/2 / RCC745</strain>
    </source>
</reference>
<dbReference type="InterPro" id="IPR052450">
    <property type="entry name" value="TRBD-Containing_Protein"/>
</dbReference>
<evidence type="ECO:0000256" key="3">
    <source>
        <dbReference type="SAM" id="MobiDB-lite"/>
    </source>
</evidence>
<keyword evidence="7" id="KW-1185">Reference proteome</keyword>
<protein>
    <submittedName>
        <fullName evidence="6">SANT/Myb domain</fullName>
    </submittedName>
</protein>
<dbReference type="PANTHER" id="PTHR46734:SF1">
    <property type="entry name" value="TELOMERIC REPEAT-BINDING FACTOR 1"/>
    <property type="match status" value="1"/>
</dbReference>
<evidence type="ECO:0000256" key="1">
    <source>
        <dbReference type="ARBA" id="ARBA00023242"/>
    </source>
</evidence>